<dbReference type="GO" id="GO:0046982">
    <property type="term" value="F:protein heterodimerization activity"/>
    <property type="evidence" value="ECO:0007669"/>
    <property type="project" value="InterPro"/>
</dbReference>
<dbReference type="Gene3D" id="1.10.20.10">
    <property type="entry name" value="Histone, subunit A"/>
    <property type="match status" value="1"/>
</dbReference>
<evidence type="ECO:0000313" key="1">
    <source>
        <dbReference type="EMBL" id="KAG8189846.1"/>
    </source>
</evidence>
<gene>
    <name evidence="1" type="ORF">JTE90_026147</name>
</gene>
<dbReference type="SUPFAM" id="SSF47113">
    <property type="entry name" value="Histone-fold"/>
    <property type="match status" value="1"/>
</dbReference>
<dbReference type="InterPro" id="IPR009072">
    <property type="entry name" value="Histone-fold"/>
</dbReference>
<dbReference type="EMBL" id="JAFNEN010000202">
    <property type="protein sequence ID" value="KAG8189846.1"/>
    <property type="molecule type" value="Genomic_DNA"/>
</dbReference>
<dbReference type="Proteomes" id="UP000827092">
    <property type="component" value="Unassembled WGS sequence"/>
</dbReference>
<evidence type="ECO:0000313" key="2">
    <source>
        <dbReference type="Proteomes" id="UP000827092"/>
    </source>
</evidence>
<evidence type="ECO:0008006" key="3">
    <source>
        <dbReference type="Google" id="ProtNLM"/>
    </source>
</evidence>
<sequence>MPPKKKQTKTSATIAVKNILAAIQTIDKNASINTAVYFSAALEYVMAEIIEKATIVATMRGSSEISPADITEAINTDSGLKDLLAKNMDQRTPEK</sequence>
<organism evidence="1 2">
    <name type="scientific">Oedothorax gibbosus</name>
    <dbReference type="NCBI Taxonomy" id="931172"/>
    <lineage>
        <taxon>Eukaryota</taxon>
        <taxon>Metazoa</taxon>
        <taxon>Ecdysozoa</taxon>
        <taxon>Arthropoda</taxon>
        <taxon>Chelicerata</taxon>
        <taxon>Arachnida</taxon>
        <taxon>Araneae</taxon>
        <taxon>Araneomorphae</taxon>
        <taxon>Entelegynae</taxon>
        <taxon>Araneoidea</taxon>
        <taxon>Linyphiidae</taxon>
        <taxon>Erigoninae</taxon>
        <taxon>Oedothorax</taxon>
    </lineage>
</organism>
<accession>A0AAV6UZR8</accession>
<comment type="caution">
    <text evidence="1">The sequence shown here is derived from an EMBL/GenBank/DDBJ whole genome shotgun (WGS) entry which is preliminary data.</text>
</comment>
<name>A0AAV6UZR8_9ARAC</name>
<dbReference type="AlphaFoldDB" id="A0AAV6UZR8"/>
<reference evidence="1 2" key="1">
    <citation type="journal article" date="2022" name="Nat. Ecol. Evol.">
        <title>A masculinizing supergene underlies an exaggerated male reproductive morph in a spider.</title>
        <authorList>
            <person name="Hendrickx F."/>
            <person name="De Corte Z."/>
            <person name="Sonet G."/>
            <person name="Van Belleghem S.M."/>
            <person name="Kostlbacher S."/>
            <person name="Vangestel C."/>
        </authorList>
    </citation>
    <scope>NUCLEOTIDE SEQUENCE [LARGE SCALE GENOMIC DNA]</scope>
    <source>
        <strain evidence="1">W744_W776</strain>
    </source>
</reference>
<protein>
    <recommendedName>
        <fullName evidence="3">Histone H2A</fullName>
    </recommendedName>
</protein>
<proteinExistence type="predicted"/>
<keyword evidence="2" id="KW-1185">Reference proteome</keyword>